<dbReference type="Proteomes" id="UP001305498">
    <property type="component" value="Chromosome"/>
</dbReference>
<feature type="binding site" description="axial binding residue" evidence="10">
    <location>
        <position position="335"/>
    </location>
    <ligand>
        <name>heme</name>
        <dbReference type="ChEBI" id="CHEBI:30413"/>
    </ligand>
    <ligandPart>
        <name>Fe</name>
        <dbReference type="ChEBI" id="CHEBI:18248"/>
    </ligandPart>
</feature>
<proteinExistence type="inferred from homology"/>
<dbReference type="FunFam" id="2.40.180.10:FF:000001">
    <property type="entry name" value="Catalase"/>
    <property type="match status" value="1"/>
</dbReference>
<protein>
    <recommendedName>
        <fullName evidence="11">Catalase</fullName>
        <ecNumber evidence="11">1.11.1.6</ecNumber>
    </recommendedName>
</protein>
<dbReference type="PROSITE" id="PS00437">
    <property type="entry name" value="CATALASE_1"/>
    <property type="match status" value="1"/>
</dbReference>
<evidence type="ECO:0000256" key="11">
    <source>
        <dbReference type="RuleBase" id="RU000498"/>
    </source>
</evidence>
<organism evidence="14 15">
    <name type="scientific">Microbacterium betulae</name>
    <dbReference type="NCBI Taxonomy" id="2981139"/>
    <lineage>
        <taxon>Bacteria</taxon>
        <taxon>Bacillati</taxon>
        <taxon>Actinomycetota</taxon>
        <taxon>Actinomycetes</taxon>
        <taxon>Micrococcales</taxon>
        <taxon>Microbacteriaceae</taxon>
        <taxon>Microbacterium</taxon>
    </lineage>
</organism>
<dbReference type="InterPro" id="IPR024708">
    <property type="entry name" value="Catalase_AS"/>
</dbReference>
<dbReference type="PROSITE" id="PS51402">
    <property type="entry name" value="CATALASE_3"/>
    <property type="match status" value="1"/>
</dbReference>
<dbReference type="RefSeq" id="WP_317139650.1">
    <property type="nucleotide sequence ID" value="NZ_CP118157.1"/>
</dbReference>
<dbReference type="InterPro" id="IPR010582">
    <property type="entry name" value="Catalase_immune_responsive"/>
</dbReference>
<keyword evidence="5 11" id="KW-0560">Oxidoreductase</keyword>
<name>A0AA97FIF2_9MICO</name>
<feature type="active site" evidence="9">
    <location>
        <position position="125"/>
    </location>
</feature>
<dbReference type="GO" id="GO:0042542">
    <property type="term" value="P:response to hydrogen peroxide"/>
    <property type="evidence" value="ECO:0007669"/>
    <property type="project" value="TreeGrafter"/>
</dbReference>
<keyword evidence="4 10" id="KW-0479">Metal-binding</keyword>
<dbReference type="InterPro" id="IPR024711">
    <property type="entry name" value="Catalase_clade1/3"/>
</dbReference>
<evidence type="ECO:0000256" key="3">
    <source>
        <dbReference type="ARBA" id="ARBA00022617"/>
    </source>
</evidence>
<accession>A0AA97FIF2</accession>
<evidence type="ECO:0000256" key="8">
    <source>
        <dbReference type="ARBA" id="ARBA00049254"/>
    </source>
</evidence>
<dbReference type="SMART" id="SM01060">
    <property type="entry name" value="Catalase"/>
    <property type="match status" value="1"/>
</dbReference>
<evidence type="ECO:0000313" key="14">
    <source>
        <dbReference type="EMBL" id="WOF23179.1"/>
    </source>
</evidence>
<dbReference type="GO" id="GO:0042744">
    <property type="term" value="P:hydrogen peroxide catabolic process"/>
    <property type="evidence" value="ECO:0007669"/>
    <property type="project" value="UniProtKB-KW"/>
</dbReference>
<dbReference type="GO" id="GO:0020037">
    <property type="term" value="F:heme binding"/>
    <property type="evidence" value="ECO:0007669"/>
    <property type="project" value="InterPro"/>
</dbReference>
<dbReference type="InterPro" id="IPR002226">
    <property type="entry name" value="Catalase_haem_BS"/>
</dbReference>
<dbReference type="Pfam" id="PF06628">
    <property type="entry name" value="Catalase-rel"/>
    <property type="match status" value="1"/>
</dbReference>
<feature type="compositionally biased region" description="Polar residues" evidence="12">
    <location>
        <begin position="1"/>
        <end position="10"/>
    </location>
</feature>
<reference evidence="14 15" key="1">
    <citation type="submission" date="2023-02" db="EMBL/GenBank/DDBJ databases">
        <title>Microbacterium betulae sp. nov., isolated from birch wood.</title>
        <authorList>
            <person name="Pasciak M."/>
            <person name="Pawlik K.J."/>
            <person name="Martynowski D."/>
            <person name="Laczmanski L."/>
            <person name="Ciekot J."/>
            <person name="Szponar B."/>
            <person name="Wojcik-Fatla A."/>
            <person name="Mackiewicz B."/>
            <person name="Farian E."/>
            <person name="Cholewa G."/>
            <person name="Cholewa A."/>
            <person name="Dutkiewicz J."/>
        </authorList>
    </citation>
    <scope>NUCLEOTIDE SEQUENCE [LARGE SCALE GENOMIC DNA]</scope>
    <source>
        <strain evidence="14 15">AB</strain>
    </source>
</reference>
<dbReference type="GO" id="GO:0004096">
    <property type="term" value="F:catalase activity"/>
    <property type="evidence" value="ECO:0007669"/>
    <property type="project" value="UniProtKB-EC"/>
</dbReference>
<evidence type="ECO:0000256" key="4">
    <source>
        <dbReference type="ARBA" id="ARBA00022723"/>
    </source>
</evidence>
<dbReference type="PANTHER" id="PTHR11465:SF9">
    <property type="entry name" value="CATALASE"/>
    <property type="match status" value="1"/>
</dbReference>
<evidence type="ECO:0000256" key="6">
    <source>
        <dbReference type="ARBA" id="ARBA00023004"/>
    </source>
</evidence>
<evidence type="ECO:0000256" key="7">
    <source>
        <dbReference type="ARBA" id="ARBA00023324"/>
    </source>
</evidence>
<evidence type="ECO:0000256" key="5">
    <source>
        <dbReference type="ARBA" id="ARBA00023002"/>
    </source>
</evidence>
<feature type="active site" evidence="9">
    <location>
        <position position="53"/>
    </location>
</feature>
<feature type="region of interest" description="Disordered" evidence="12">
    <location>
        <begin position="1"/>
        <end position="23"/>
    </location>
</feature>
<dbReference type="GO" id="GO:0005737">
    <property type="term" value="C:cytoplasm"/>
    <property type="evidence" value="ECO:0007669"/>
    <property type="project" value="TreeGrafter"/>
</dbReference>
<dbReference type="PROSITE" id="PS00438">
    <property type="entry name" value="CATALASE_2"/>
    <property type="match status" value="1"/>
</dbReference>
<dbReference type="PANTHER" id="PTHR11465">
    <property type="entry name" value="CATALASE"/>
    <property type="match status" value="1"/>
</dbReference>
<evidence type="ECO:0000256" key="9">
    <source>
        <dbReference type="PIRSR" id="PIRSR038928-1"/>
    </source>
</evidence>
<keyword evidence="7 11" id="KW-0376">Hydrogen peroxide</keyword>
<dbReference type="Pfam" id="PF00199">
    <property type="entry name" value="Catalase"/>
    <property type="match status" value="1"/>
</dbReference>
<dbReference type="InterPro" id="IPR040333">
    <property type="entry name" value="Catalase_3"/>
</dbReference>
<dbReference type="PIRSF" id="PIRSF038928">
    <property type="entry name" value="Catalase_clade1-3"/>
    <property type="match status" value="1"/>
</dbReference>
<keyword evidence="2 11" id="KW-0575">Peroxidase</keyword>
<comment type="similarity">
    <text evidence="1 11">Belongs to the catalase family.</text>
</comment>
<gene>
    <name evidence="14" type="ORF">N8K70_00495</name>
</gene>
<dbReference type="Gene3D" id="2.40.180.10">
    <property type="entry name" value="Catalase core domain"/>
    <property type="match status" value="1"/>
</dbReference>
<evidence type="ECO:0000256" key="12">
    <source>
        <dbReference type="SAM" id="MobiDB-lite"/>
    </source>
</evidence>
<evidence type="ECO:0000313" key="15">
    <source>
        <dbReference type="Proteomes" id="UP001305498"/>
    </source>
</evidence>
<evidence type="ECO:0000256" key="10">
    <source>
        <dbReference type="PIRSR" id="PIRSR038928-2"/>
    </source>
</evidence>
<evidence type="ECO:0000259" key="13">
    <source>
        <dbReference type="SMART" id="SM01060"/>
    </source>
</evidence>
<comment type="cofactor">
    <cofactor evidence="10">
        <name>heme</name>
        <dbReference type="ChEBI" id="CHEBI:30413"/>
    </cofactor>
</comment>
<sequence length="509" mass="56917">MTDITTTNSGAPVASDEHSQSVGTDGAISLTDHYLIEKLAQFNRERVPERVVHAKGGGAFGRLRITSDLSAYTRASLFQPGEETELLIRFSSVAGEQGSPDTWRDPRGFAIKFYTKEGNYDLVGNNTPVFFVRDGIKFPDFIRSQKRLPGSHLRDNTMQWDFWTLSPESAHQVTWLMGDRGLPASWRHMNGYGSHTYQWINAEGERFWVKYHFHTDQGHRTLTQDEADEIAGQDADFHIRDLYAAIERGDHPTWTLKVQIMPYEDAKTYRFNPFDLTKVWPHADYPEIELARMTLDRNPSNYFAEIEQAAFEPSNFVPGIDASPDKMLQARIFSYADAHRYRIGTNYQQLPVNHPKAPVNSYAKEGAMRFAYNPPEEPVYAPNSAGGPRGDAAAAGDGGWHSDGELVRTAATLHAEDDDFGQAGTLVRDVMSPEERDRLVETLTGHVGGVTRPDVRARAIDYWKRVDLGIGSRLEAALPPIEEPTAPGEQLSEPNPDGPRVGTDVAGRI</sequence>
<feature type="region of interest" description="Disordered" evidence="12">
    <location>
        <begin position="478"/>
        <end position="509"/>
    </location>
</feature>
<dbReference type="EMBL" id="CP118157">
    <property type="protein sequence ID" value="WOF23179.1"/>
    <property type="molecule type" value="Genomic_DNA"/>
</dbReference>
<dbReference type="GO" id="GO:0046872">
    <property type="term" value="F:metal ion binding"/>
    <property type="evidence" value="ECO:0007669"/>
    <property type="project" value="UniProtKB-KW"/>
</dbReference>
<comment type="catalytic activity">
    <reaction evidence="8 11">
        <text>2 H2O2 = O2 + 2 H2O</text>
        <dbReference type="Rhea" id="RHEA:20309"/>
        <dbReference type="ChEBI" id="CHEBI:15377"/>
        <dbReference type="ChEBI" id="CHEBI:15379"/>
        <dbReference type="ChEBI" id="CHEBI:16240"/>
        <dbReference type="EC" id="1.11.1.6"/>
    </reaction>
</comment>
<evidence type="ECO:0000256" key="2">
    <source>
        <dbReference type="ARBA" id="ARBA00022559"/>
    </source>
</evidence>
<dbReference type="KEGG" id="mbet:N8K70_00495"/>
<feature type="region of interest" description="Disordered" evidence="12">
    <location>
        <begin position="379"/>
        <end position="399"/>
    </location>
</feature>
<dbReference type="InterPro" id="IPR011614">
    <property type="entry name" value="Catalase_core"/>
</dbReference>
<keyword evidence="6 10" id="KW-0408">Iron</keyword>
<dbReference type="AlphaFoldDB" id="A0AA97FIF2"/>
<dbReference type="EC" id="1.11.1.6" evidence="11"/>
<dbReference type="PRINTS" id="PR00067">
    <property type="entry name" value="CATALASE"/>
</dbReference>
<keyword evidence="3 10" id="KW-0349">Heme</keyword>
<dbReference type="CDD" id="cd08156">
    <property type="entry name" value="catalase_clade_3"/>
    <property type="match status" value="1"/>
</dbReference>
<feature type="domain" description="Catalase core" evidence="13">
    <location>
        <begin position="6"/>
        <end position="389"/>
    </location>
</feature>
<dbReference type="InterPro" id="IPR020835">
    <property type="entry name" value="Catalase_sf"/>
</dbReference>
<evidence type="ECO:0000256" key="1">
    <source>
        <dbReference type="ARBA" id="ARBA00005329"/>
    </source>
</evidence>
<keyword evidence="15" id="KW-1185">Reference proteome</keyword>
<dbReference type="InterPro" id="IPR018028">
    <property type="entry name" value="Catalase"/>
</dbReference>
<dbReference type="SUPFAM" id="SSF56634">
    <property type="entry name" value="Heme-dependent catalase-like"/>
    <property type="match status" value="1"/>
</dbReference>